<sequence>LHLVKHKSCYWCFALHSFTAPQLKKISDMGFYACCSLQYIFCDNVVEIGKSAFEQCNFKSVCMNKLKQVPESAFAQCHSLQQIRFDSVKFIARNAFSLCFGLNLGVFPKLKGGERCFFVDFEVVPALPAELKEKLFEIRQQA</sequence>
<feature type="non-terminal residue" evidence="1">
    <location>
        <position position="142"/>
    </location>
</feature>
<protein>
    <submittedName>
        <fullName evidence="1">Leucine rich repeats-containing protein</fullName>
    </submittedName>
</protein>
<dbReference type="Pfam" id="PF13306">
    <property type="entry name" value="LRR_5"/>
    <property type="match status" value="1"/>
</dbReference>
<organism evidence="1">
    <name type="scientific">Trepomonas sp. PC1</name>
    <dbReference type="NCBI Taxonomy" id="1076344"/>
    <lineage>
        <taxon>Eukaryota</taxon>
        <taxon>Metamonada</taxon>
        <taxon>Diplomonadida</taxon>
        <taxon>Hexamitidae</taxon>
        <taxon>Hexamitinae</taxon>
        <taxon>Trepomonas</taxon>
    </lineage>
</organism>
<feature type="non-terminal residue" evidence="1">
    <location>
        <position position="1"/>
    </location>
</feature>
<reference evidence="1" key="1">
    <citation type="submission" date="2015-07" db="EMBL/GenBank/DDBJ databases">
        <title>Adaptation to a free-living lifestyle via gene acquisitions in the diplomonad Trepomonas sp. PC1.</title>
        <authorList>
            <person name="Xu F."/>
            <person name="Jerlstrom-Hultqvist J."/>
            <person name="Kolisko M."/>
            <person name="Simpson A.G.B."/>
            <person name="Roger A.J."/>
            <person name="Svard S.G."/>
            <person name="Andersson J.O."/>
        </authorList>
    </citation>
    <scope>NUCLEOTIDE SEQUENCE</scope>
    <source>
        <strain evidence="1">PC1</strain>
    </source>
</reference>
<accession>A0A146KGD0</accession>
<dbReference type="InterPro" id="IPR026906">
    <property type="entry name" value="LRR_5"/>
</dbReference>
<name>A0A146KGD0_9EUKA</name>
<evidence type="ECO:0000313" key="1">
    <source>
        <dbReference type="EMBL" id="JAP94461.1"/>
    </source>
</evidence>
<proteinExistence type="predicted"/>
<dbReference type="InterPro" id="IPR032675">
    <property type="entry name" value="LRR_dom_sf"/>
</dbReference>
<gene>
    <name evidence="1" type="ORF">TPC1_12875</name>
</gene>
<dbReference type="EMBL" id="GDID01002145">
    <property type="protein sequence ID" value="JAP94461.1"/>
    <property type="molecule type" value="Transcribed_RNA"/>
</dbReference>
<dbReference type="AlphaFoldDB" id="A0A146KGD0"/>
<dbReference type="SUPFAM" id="SSF52058">
    <property type="entry name" value="L domain-like"/>
    <property type="match status" value="1"/>
</dbReference>
<dbReference type="Gene3D" id="3.80.10.10">
    <property type="entry name" value="Ribonuclease Inhibitor"/>
    <property type="match status" value="1"/>
</dbReference>